<dbReference type="InterPro" id="IPR000241">
    <property type="entry name" value="RlmKL-like_Mtase"/>
</dbReference>
<evidence type="ECO:0000256" key="1">
    <source>
        <dbReference type="SAM" id="MobiDB-lite"/>
    </source>
</evidence>
<keyword evidence="3" id="KW-0489">Methyltransferase</keyword>
<dbReference type="PANTHER" id="PTHR14911:SF1">
    <property type="entry name" value="THUMP DOMAIN-CONTAINING PROTEIN 2"/>
    <property type="match status" value="1"/>
</dbReference>
<keyword evidence="4" id="KW-1185">Reference proteome</keyword>
<protein>
    <submittedName>
        <fullName evidence="3">Methyltransferase domain containing protein</fullName>
    </submittedName>
</protein>
<evidence type="ECO:0000313" key="4">
    <source>
        <dbReference type="Proteomes" id="UP000011083"/>
    </source>
</evidence>
<dbReference type="Proteomes" id="UP000011083">
    <property type="component" value="Unassembled WGS sequence"/>
</dbReference>
<dbReference type="GeneID" id="14923891"/>
<dbReference type="PRINTS" id="PR00507">
    <property type="entry name" value="N12N6MTFRASE"/>
</dbReference>
<dbReference type="OrthoDB" id="2013972at2759"/>
<dbReference type="GO" id="GO:0016423">
    <property type="term" value="F:tRNA (guanine) methyltransferase activity"/>
    <property type="evidence" value="ECO:0007669"/>
    <property type="project" value="TreeGrafter"/>
</dbReference>
<dbReference type="EMBL" id="KB007868">
    <property type="protein sequence ID" value="ELR22928.1"/>
    <property type="molecule type" value="Genomic_DNA"/>
</dbReference>
<name>L8HDU0_ACACF</name>
<dbReference type="KEGG" id="acan:ACA1_036060"/>
<sequence length="487" mass="54559">MQPEQQWWAVTCGRGMERFAALEVAHKLQPISVRPTDGKLHFLLPSAAASPPAQAAPPPSSSSSSSSSSLPAPAQGDQVLSRLRGLKTAERLFVQVLAHFEEEEGGDGRNGEAAKDKSPRTIKSATGANPFKIYEHGGLFVMVGWAVSYAHLWEQAEVARLFGAQIKNKLGWYTDLKNYNTEVMIHLNDEQLVIALPVGRVPISKRSYMASFGLRPPVAWAMARLVEIGEEEVVCDPMCGAGTLLIEAAQEWPGACYVGMDVSNEQLGLCLDNLQQSRTQSRIAVCRARVEALPLRDESVDAVVCDLPFGRKFQVGDAAALARLYRAFAAEALRVLRPLGRAVLLTSQTETLEEALRAVDADGGTYCWSALSEKHYVKLGALEAWIHCVCKERTSDDDKERRRSRLREEERTRKKRKEEDRAEANDGGEQLEEKKRKKKKKKKKEKTDDDDDDDEEEEEDDEDEAARKDKDKEERRNRIFNALYFRK</sequence>
<feature type="compositionally biased region" description="Acidic residues" evidence="1">
    <location>
        <begin position="448"/>
        <end position="464"/>
    </location>
</feature>
<feature type="compositionally biased region" description="Basic and acidic residues" evidence="1">
    <location>
        <begin position="399"/>
        <end position="424"/>
    </location>
</feature>
<feature type="region of interest" description="Disordered" evidence="1">
    <location>
        <begin position="399"/>
        <end position="475"/>
    </location>
</feature>
<keyword evidence="3" id="KW-0808">Transferase</keyword>
<dbReference type="OMA" id="TECMELI"/>
<proteinExistence type="predicted"/>
<dbReference type="GO" id="GO:0030488">
    <property type="term" value="P:tRNA methylation"/>
    <property type="evidence" value="ECO:0007669"/>
    <property type="project" value="TreeGrafter"/>
</dbReference>
<feature type="compositionally biased region" description="Basic residues" evidence="1">
    <location>
        <begin position="435"/>
        <end position="444"/>
    </location>
</feature>
<accession>L8HDU0</accession>
<dbReference type="InterPro" id="IPR029063">
    <property type="entry name" value="SAM-dependent_MTases_sf"/>
</dbReference>
<feature type="domain" description="Ribosomal RNA large subunit methyltransferase K/L-like methyltransferase" evidence="2">
    <location>
        <begin position="206"/>
        <end position="358"/>
    </location>
</feature>
<dbReference type="VEuPathDB" id="AmoebaDB:ACA1_036060"/>
<dbReference type="PANTHER" id="PTHR14911">
    <property type="entry name" value="THUMP DOMAIN-CONTAINING"/>
    <property type="match status" value="1"/>
</dbReference>
<feature type="region of interest" description="Disordered" evidence="1">
    <location>
        <begin position="45"/>
        <end position="74"/>
    </location>
</feature>
<feature type="compositionally biased region" description="Low complexity" evidence="1">
    <location>
        <begin position="61"/>
        <end position="74"/>
    </location>
</feature>
<evidence type="ECO:0000313" key="3">
    <source>
        <dbReference type="EMBL" id="ELR22928.1"/>
    </source>
</evidence>
<feature type="compositionally biased region" description="Basic and acidic residues" evidence="1">
    <location>
        <begin position="465"/>
        <end position="475"/>
    </location>
</feature>
<dbReference type="GO" id="GO:0043527">
    <property type="term" value="C:tRNA methyltransferase complex"/>
    <property type="evidence" value="ECO:0007669"/>
    <property type="project" value="UniProtKB-ARBA"/>
</dbReference>
<organism evidence="3 4">
    <name type="scientific">Acanthamoeba castellanii (strain ATCC 30010 / Neff)</name>
    <dbReference type="NCBI Taxonomy" id="1257118"/>
    <lineage>
        <taxon>Eukaryota</taxon>
        <taxon>Amoebozoa</taxon>
        <taxon>Discosea</taxon>
        <taxon>Longamoebia</taxon>
        <taxon>Centramoebida</taxon>
        <taxon>Acanthamoebidae</taxon>
        <taxon>Acanthamoeba</taxon>
    </lineage>
</organism>
<dbReference type="STRING" id="1257118.L8HDU0"/>
<dbReference type="CDD" id="cd02440">
    <property type="entry name" value="AdoMet_MTases"/>
    <property type="match status" value="1"/>
</dbReference>
<dbReference type="RefSeq" id="XP_004352067.1">
    <property type="nucleotide sequence ID" value="XM_004352015.1"/>
</dbReference>
<dbReference type="AlphaFoldDB" id="L8HDU0"/>
<dbReference type="Pfam" id="PF01170">
    <property type="entry name" value="UPF0020"/>
    <property type="match status" value="1"/>
</dbReference>
<gene>
    <name evidence="3" type="ORF">ACA1_036060</name>
</gene>
<reference evidence="3 4" key="1">
    <citation type="journal article" date="2013" name="Genome Biol.">
        <title>Genome of Acanthamoeba castellanii highlights extensive lateral gene transfer and early evolution of tyrosine kinase signaling.</title>
        <authorList>
            <person name="Clarke M."/>
            <person name="Lohan A.J."/>
            <person name="Liu B."/>
            <person name="Lagkouvardos I."/>
            <person name="Roy S."/>
            <person name="Zafar N."/>
            <person name="Bertelli C."/>
            <person name="Schilde C."/>
            <person name="Kianianmomeni A."/>
            <person name="Burglin T.R."/>
            <person name="Frech C."/>
            <person name="Turcotte B."/>
            <person name="Kopec K.O."/>
            <person name="Synnott J.M."/>
            <person name="Choo C."/>
            <person name="Paponov I."/>
            <person name="Finkler A."/>
            <person name="Soon Heng Tan C."/>
            <person name="Hutchins A.P."/>
            <person name="Weinmeier T."/>
            <person name="Rattei T."/>
            <person name="Chu J.S."/>
            <person name="Gimenez G."/>
            <person name="Irimia M."/>
            <person name="Rigden D.J."/>
            <person name="Fitzpatrick D.A."/>
            <person name="Lorenzo-Morales J."/>
            <person name="Bateman A."/>
            <person name="Chiu C.H."/>
            <person name="Tang P."/>
            <person name="Hegemann P."/>
            <person name="Fromm H."/>
            <person name="Raoult D."/>
            <person name="Greub G."/>
            <person name="Miranda-Saavedra D."/>
            <person name="Chen N."/>
            <person name="Nash P."/>
            <person name="Ginger M.L."/>
            <person name="Horn M."/>
            <person name="Schaap P."/>
            <person name="Caler L."/>
            <person name="Loftus B."/>
        </authorList>
    </citation>
    <scope>NUCLEOTIDE SEQUENCE [LARGE SCALE GENOMIC DNA]</scope>
    <source>
        <strain evidence="3 4">Neff</strain>
    </source>
</reference>
<dbReference type="Gene3D" id="3.40.50.150">
    <property type="entry name" value="Vaccinia Virus protein VP39"/>
    <property type="match status" value="1"/>
</dbReference>
<dbReference type="SUPFAM" id="SSF53335">
    <property type="entry name" value="S-adenosyl-L-methionine-dependent methyltransferases"/>
    <property type="match status" value="1"/>
</dbReference>
<evidence type="ECO:0000259" key="2">
    <source>
        <dbReference type="Pfam" id="PF01170"/>
    </source>
</evidence>